<dbReference type="KEGG" id="cot:CORT_0A09760"/>
<feature type="region of interest" description="Disordered" evidence="1">
    <location>
        <begin position="81"/>
        <end position="105"/>
    </location>
</feature>
<organism evidence="2 3">
    <name type="scientific">Candida orthopsilosis (strain 90-125)</name>
    <name type="common">Yeast</name>
    <dbReference type="NCBI Taxonomy" id="1136231"/>
    <lineage>
        <taxon>Eukaryota</taxon>
        <taxon>Fungi</taxon>
        <taxon>Dikarya</taxon>
        <taxon>Ascomycota</taxon>
        <taxon>Saccharomycotina</taxon>
        <taxon>Pichiomycetes</taxon>
        <taxon>Debaryomycetaceae</taxon>
        <taxon>Candida/Lodderomyces clade</taxon>
        <taxon>Candida</taxon>
    </lineage>
</organism>
<dbReference type="HOGENOM" id="CLU_1106981_0_0_1"/>
<keyword evidence="3" id="KW-1185">Reference proteome</keyword>
<name>H8WX56_CANO9</name>
<dbReference type="RefSeq" id="XP_003866800.1">
    <property type="nucleotide sequence ID" value="XM_003866752.1"/>
</dbReference>
<protein>
    <submittedName>
        <fullName evidence="2">Gcf1 protein</fullName>
    </submittedName>
</protein>
<evidence type="ECO:0000313" key="2">
    <source>
        <dbReference type="EMBL" id="CCG21361.1"/>
    </source>
</evidence>
<dbReference type="AlphaFoldDB" id="H8WX56"/>
<dbReference type="Proteomes" id="UP000005018">
    <property type="component" value="Chromosome 1"/>
</dbReference>
<accession>H8WX56</accession>
<dbReference type="EMBL" id="HE681719">
    <property type="protein sequence ID" value="CCG21361.1"/>
    <property type="molecule type" value="Genomic_DNA"/>
</dbReference>
<reference evidence="2 3" key="1">
    <citation type="journal article" date="2012" name="PLoS ONE">
        <title>Sequence and analysis of the genome of the pathogenic yeast Candida orthopsilosis.</title>
        <authorList>
            <person name="Riccombeni A."/>
            <person name="Vidanes G."/>
            <person name="Proux-Wera E."/>
            <person name="Wolfe K.H."/>
            <person name="Butler G."/>
        </authorList>
    </citation>
    <scope>NUCLEOTIDE SEQUENCE [LARGE SCALE GENOMIC DNA]</scope>
    <source>
        <strain evidence="2 3">Co 90-125</strain>
    </source>
</reference>
<dbReference type="eggNOG" id="ENOG502RQ0U">
    <property type="taxonomic scope" value="Eukaryota"/>
</dbReference>
<evidence type="ECO:0000256" key="1">
    <source>
        <dbReference type="SAM" id="MobiDB-lite"/>
    </source>
</evidence>
<dbReference type="OrthoDB" id="5550281at2759"/>
<gene>
    <name evidence="2" type="ORF">CORT_0A09760</name>
</gene>
<proteinExistence type="predicted"/>
<dbReference type="GeneID" id="14537643"/>
<sequence length="251" mass="29347">MMRLMINPGRALATQFTYKPIFNASIPHQAVKFLTTKTTKSSKDKVLEHLKKKLKTAKEKRKTIEQELKEKNKQIRDLISQRKKEASTKEKAKLKEKKDAEKRKAHLKDTLREPRPLTTRNFFAKATKTPVTTLNGVFDALSQSEKEQYQKATDEYNQALKSILTPKPVLGPITGYQNYVSQNYPPGVSSDVAMRELADKWRLLTKEEKKSYDVPEHEVNRIKTIQKNWEETREKEYPTLIKFKEEYKFTI</sequence>
<evidence type="ECO:0000313" key="3">
    <source>
        <dbReference type="Proteomes" id="UP000005018"/>
    </source>
</evidence>